<protein>
    <submittedName>
        <fullName evidence="2">Uncharacterized protein</fullName>
    </submittedName>
</protein>
<keyword evidence="1" id="KW-0472">Membrane</keyword>
<organism evidence="2 3">
    <name type="scientific">Ilex paraguariensis</name>
    <name type="common">yerba mate</name>
    <dbReference type="NCBI Taxonomy" id="185542"/>
    <lineage>
        <taxon>Eukaryota</taxon>
        <taxon>Viridiplantae</taxon>
        <taxon>Streptophyta</taxon>
        <taxon>Embryophyta</taxon>
        <taxon>Tracheophyta</taxon>
        <taxon>Spermatophyta</taxon>
        <taxon>Magnoliopsida</taxon>
        <taxon>eudicotyledons</taxon>
        <taxon>Gunneridae</taxon>
        <taxon>Pentapetalae</taxon>
        <taxon>asterids</taxon>
        <taxon>campanulids</taxon>
        <taxon>Aquifoliales</taxon>
        <taxon>Aquifoliaceae</taxon>
        <taxon>Ilex</taxon>
    </lineage>
</organism>
<dbReference type="Proteomes" id="UP001642360">
    <property type="component" value="Unassembled WGS sequence"/>
</dbReference>
<dbReference type="InterPro" id="IPR004158">
    <property type="entry name" value="DUF247_pln"/>
</dbReference>
<gene>
    <name evidence="2" type="ORF">ILEXP_LOCUS20690</name>
</gene>
<keyword evidence="1" id="KW-0812">Transmembrane</keyword>
<feature type="non-terminal residue" evidence="2">
    <location>
        <position position="1"/>
    </location>
</feature>
<dbReference type="EMBL" id="CAUOFW020002277">
    <property type="protein sequence ID" value="CAK9152471.1"/>
    <property type="molecule type" value="Genomic_DNA"/>
</dbReference>
<accession>A0ABC8S8I1</accession>
<dbReference type="Pfam" id="PF03140">
    <property type="entry name" value="DUF247"/>
    <property type="match status" value="1"/>
</dbReference>
<dbReference type="PANTHER" id="PTHR31170">
    <property type="entry name" value="BNAC04G53230D PROTEIN"/>
    <property type="match status" value="1"/>
</dbReference>
<evidence type="ECO:0000256" key="1">
    <source>
        <dbReference type="SAM" id="Phobius"/>
    </source>
</evidence>
<dbReference type="AlphaFoldDB" id="A0ABC8S8I1"/>
<feature type="transmembrane region" description="Helical" evidence="1">
    <location>
        <begin position="154"/>
        <end position="175"/>
    </location>
</feature>
<comment type="caution">
    <text evidence="2">The sequence shown here is derived from an EMBL/GenBank/DDBJ whole genome shotgun (WGS) entry which is preliminary data.</text>
</comment>
<evidence type="ECO:0000313" key="3">
    <source>
        <dbReference type="Proteomes" id="UP001642360"/>
    </source>
</evidence>
<evidence type="ECO:0000313" key="2">
    <source>
        <dbReference type="EMBL" id="CAK9152471.1"/>
    </source>
</evidence>
<sequence length="177" mass="20105">CSTGLRESGIKFVKATKNLSLFAIKFANGIIKIPLLRIVDHIECLFRNMVAYEQYEGETKTTCVTDYVTFIDRLINSLKDVEILGDSGVIDNWLGNDKTVSIMFNKVINQVIQNSDTFCYSEVFDDVNEYCGHSWHTWMANLNHNYFNNPWSCISVSGVFVLLVLTLIQMASSILQV</sequence>
<reference evidence="2 3" key="1">
    <citation type="submission" date="2024-02" db="EMBL/GenBank/DDBJ databases">
        <authorList>
            <person name="Vignale AGUSTIN F."/>
            <person name="Sosa J E."/>
            <person name="Modenutti C."/>
        </authorList>
    </citation>
    <scope>NUCLEOTIDE SEQUENCE [LARGE SCALE GENOMIC DNA]</scope>
</reference>
<keyword evidence="3" id="KW-1185">Reference proteome</keyword>
<proteinExistence type="predicted"/>
<dbReference type="PANTHER" id="PTHR31170:SF17">
    <property type="match status" value="1"/>
</dbReference>
<keyword evidence="1" id="KW-1133">Transmembrane helix</keyword>
<name>A0ABC8S8I1_9AQUA</name>